<comment type="caution">
    <text evidence="1">The sequence shown here is derived from an EMBL/GenBank/DDBJ whole genome shotgun (WGS) entry which is preliminary data.</text>
</comment>
<dbReference type="EMBL" id="JADGJD010000072">
    <property type="protein sequence ID" value="KAJ3055575.1"/>
    <property type="molecule type" value="Genomic_DNA"/>
</dbReference>
<proteinExistence type="predicted"/>
<dbReference type="Proteomes" id="UP001212841">
    <property type="component" value="Unassembled WGS sequence"/>
</dbReference>
<name>A0AAD5X8X6_9FUNG</name>
<reference evidence="1" key="1">
    <citation type="submission" date="2020-05" db="EMBL/GenBank/DDBJ databases">
        <title>Phylogenomic resolution of chytrid fungi.</title>
        <authorList>
            <person name="Stajich J.E."/>
            <person name="Amses K."/>
            <person name="Simmons R."/>
            <person name="Seto K."/>
            <person name="Myers J."/>
            <person name="Bonds A."/>
            <person name="Quandt C.A."/>
            <person name="Barry K."/>
            <person name="Liu P."/>
            <person name="Grigoriev I."/>
            <person name="Longcore J.E."/>
            <person name="James T.Y."/>
        </authorList>
    </citation>
    <scope>NUCLEOTIDE SEQUENCE</scope>
    <source>
        <strain evidence="1">JEL0318</strain>
    </source>
</reference>
<protein>
    <submittedName>
        <fullName evidence="1">Uncharacterized protein</fullName>
    </submittedName>
</protein>
<evidence type="ECO:0000313" key="1">
    <source>
        <dbReference type="EMBL" id="KAJ3055575.1"/>
    </source>
</evidence>
<keyword evidence="2" id="KW-1185">Reference proteome</keyword>
<dbReference type="AlphaFoldDB" id="A0AAD5X8X6"/>
<evidence type="ECO:0000313" key="2">
    <source>
        <dbReference type="Proteomes" id="UP001212841"/>
    </source>
</evidence>
<organism evidence="1 2">
    <name type="scientific">Rhizophlyctis rosea</name>
    <dbReference type="NCBI Taxonomy" id="64517"/>
    <lineage>
        <taxon>Eukaryota</taxon>
        <taxon>Fungi</taxon>
        <taxon>Fungi incertae sedis</taxon>
        <taxon>Chytridiomycota</taxon>
        <taxon>Chytridiomycota incertae sedis</taxon>
        <taxon>Chytridiomycetes</taxon>
        <taxon>Rhizophlyctidales</taxon>
        <taxon>Rhizophlyctidaceae</taxon>
        <taxon>Rhizophlyctis</taxon>
    </lineage>
</organism>
<accession>A0AAD5X8X6</accession>
<gene>
    <name evidence="1" type="ORF">HK097_010096</name>
</gene>
<sequence length="289" mass="32175">MWDSGWRANVPEEQGWKGYILQCAAEADNMAAMRLLVDAGAPLKSTYPEDFNIIACHVRPSADISDRKQCNVETLTEMVTYLLAKGYRITDEDLAAVIDECDVETIRYILRFMDAADESLKGSATWTSLAAAIAADKMPADLVGTVFRKGPAHIWNIWTAYRMIEPAIAVNNAATLDIVKAVVEPLVEREPYESTIGFNGQWKCSPPIFYNVLQAGMWDVAEYLVESGGKEEFMGMVLPELRQEVGPNGGGGVKDLLMGIGADEFVRRIEVVEQKRKDPDWRNNGDAWF</sequence>